<feature type="region of interest" description="Disordered" evidence="1">
    <location>
        <begin position="247"/>
        <end position="321"/>
    </location>
</feature>
<dbReference type="SUPFAM" id="SSF82771">
    <property type="entry name" value="GIY-YIG endonuclease"/>
    <property type="match status" value="1"/>
</dbReference>
<evidence type="ECO:0000313" key="4">
    <source>
        <dbReference type="EMBL" id="CEJ07490.1"/>
    </source>
</evidence>
<dbReference type="Pfam" id="PF09860">
    <property type="entry name" value="DUF2087"/>
    <property type="match status" value="1"/>
</dbReference>
<evidence type="ECO:0000313" key="5">
    <source>
        <dbReference type="Proteomes" id="UP001071230"/>
    </source>
</evidence>
<sequence>MERASLAELKNGYCEEPDGYRCLACGRSIEKGVVYEHGSVLYEAQRYIRIHIEETHGSMFEFLIHLDKRFTGLTEHQNKLLRLFYLGKSDEEIKRDMQIGSTATIRNHRFVLKEKERQARLFLTLMELLKAKKSKPTALIPPSASGTMIDGRHLLSDPENERILKKYFPHGLNGPLQTLHMKEKSKLAVLRQIAQRFAEGRFYSEKEVNEILKSVYVDYVALRRSMIEYGFMKRLPDGSRYWLKESARGTEEEDGAAGRMGASEGGEGDAAGKSEETEDQGFLGDTGEDEAGERGVGLQKDEGADRKNEAKEREDEKVDQRGELKAQYKEMKTEAGVYQIRNTKNGKMFVVATPNLKTINGKVMQLEGGGHTCKELQQDWNLYGEKAFVFEVLEVLKEKEEGYFDKKEELKKLEAKWLERLQPYGGRGYNRPKKGL</sequence>
<evidence type="ECO:0000259" key="2">
    <source>
        <dbReference type="Pfam" id="PF09860"/>
    </source>
</evidence>
<feature type="compositionally biased region" description="Basic and acidic residues" evidence="1">
    <location>
        <begin position="299"/>
        <end position="321"/>
    </location>
</feature>
<dbReference type="KEGG" id="aacx:DEACI_2966"/>
<dbReference type="Proteomes" id="UP001071230">
    <property type="component" value="Unassembled WGS sequence"/>
</dbReference>
<dbReference type="EMBL" id="CDGJ01000058">
    <property type="protein sequence ID" value="CEJ07490.1"/>
    <property type="molecule type" value="Genomic_DNA"/>
</dbReference>
<protein>
    <submittedName>
        <fullName evidence="3">GIY-YIG nuclease superfamily</fullName>
    </submittedName>
    <submittedName>
        <fullName evidence="4">LuxR transcriptional regulator</fullName>
    </submittedName>
</protein>
<evidence type="ECO:0000256" key="1">
    <source>
        <dbReference type="SAM" id="MobiDB-lite"/>
    </source>
</evidence>
<reference evidence="3" key="2">
    <citation type="submission" date="2020-01" db="EMBL/GenBank/DDBJ databases">
        <authorList>
            <person name="Hornung B."/>
        </authorList>
    </citation>
    <scope>NUCLEOTIDE SEQUENCE</scope>
    <source>
        <strain evidence="3">PacBioINE</strain>
    </source>
</reference>
<evidence type="ECO:0000313" key="3">
    <source>
        <dbReference type="EMBL" id="CAA7602292.1"/>
    </source>
</evidence>
<feature type="domain" description="DUF2087" evidence="2">
    <location>
        <begin position="176"/>
        <end position="243"/>
    </location>
</feature>
<reference evidence="4" key="1">
    <citation type="submission" date="2014-11" db="EMBL/GenBank/DDBJ databases">
        <authorList>
            <person name="Hornung B.V."/>
        </authorList>
    </citation>
    <scope>NUCLEOTIDE SEQUENCE</scope>
    <source>
        <strain evidence="4">INE</strain>
    </source>
</reference>
<dbReference type="InterPro" id="IPR035901">
    <property type="entry name" value="GIY-YIG_endonuc_sf"/>
</dbReference>
<dbReference type="EMBL" id="LR746496">
    <property type="protein sequence ID" value="CAA7602292.1"/>
    <property type="molecule type" value="Genomic_DNA"/>
</dbReference>
<dbReference type="RefSeq" id="WP_240985684.1">
    <property type="nucleotide sequence ID" value="NZ_CDGJ01000058.1"/>
</dbReference>
<keyword evidence="5" id="KW-1185">Reference proteome</keyword>
<dbReference type="InterPro" id="IPR018656">
    <property type="entry name" value="DUF2087"/>
</dbReference>
<dbReference type="CDD" id="cd10451">
    <property type="entry name" value="GIY-YIG_LuxR_like"/>
    <property type="match status" value="1"/>
</dbReference>
<accession>A0A8S0WGY0</accession>
<dbReference type="Proteomes" id="UP000836597">
    <property type="component" value="Chromosome"/>
</dbReference>
<name>A0A8S0WGY0_9FIRM</name>
<gene>
    <name evidence="4" type="ORF">DEACI_1956</name>
    <name evidence="3" type="ORF">DEACI_2966</name>
</gene>
<organism evidence="3">
    <name type="scientific">Acididesulfobacillus acetoxydans</name>
    <dbReference type="NCBI Taxonomy" id="1561005"/>
    <lineage>
        <taxon>Bacteria</taxon>
        <taxon>Bacillati</taxon>
        <taxon>Bacillota</taxon>
        <taxon>Clostridia</taxon>
        <taxon>Eubacteriales</taxon>
        <taxon>Peptococcaceae</taxon>
        <taxon>Acididesulfobacillus</taxon>
    </lineage>
</organism>
<dbReference type="AlphaFoldDB" id="A0A8S0WGY0"/>
<proteinExistence type="predicted"/>
<dbReference type="Gene3D" id="3.40.1440.10">
    <property type="entry name" value="GIY-YIG endonuclease"/>
    <property type="match status" value="1"/>
</dbReference>